<dbReference type="Proteomes" id="UP000499080">
    <property type="component" value="Unassembled WGS sequence"/>
</dbReference>
<evidence type="ECO:0000313" key="2">
    <source>
        <dbReference type="Proteomes" id="UP000499080"/>
    </source>
</evidence>
<keyword evidence="2" id="KW-1185">Reference proteome</keyword>
<evidence type="ECO:0000313" key="1">
    <source>
        <dbReference type="EMBL" id="GBO40296.1"/>
    </source>
</evidence>
<sequence>MDINEKLKEWGFEELAQEFTENGINMEVLKICSIEDISSLLSPLNLGSKIIFKRKLEEFQKETVWVEICSEVPIDVENEIIPSCSREYSPHTASTSEVFDETPISIRSSPTASFPKVTRNYSPKRILKDKSRVTESPKKKVRKSLNYDELNYEVLDKNLNENVFGRSIISFYGKTGYLDRSNRNKLAKLIISLELEDNLDKRITSERFLQLREAIVKIFPAETKETWYTPYQNVENGRKINAKGKLIDLYHNNRKNLIKSGIITRRERARNFSTPKPD</sequence>
<dbReference type="EMBL" id="BGPR01065487">
    <property type="protein sequence ID" value="GBO40296.1"/>
    <property type="molecule type" value="Genomic_DNA"/>
</dbReference>
<name>A0A4Y2WU28_ARAVE</name>
<evidence type="ECO:0008006" key="3">
    <source>
        <dbReference type="Google" id="ProtNLM"/>
    </source>
</evidence>
<dbReference type="AlphaFoldDB" id="A0A4Y2WU28"/>
<organism evidence="1 2">
    <name type="scientific">Araneus ventricosus</name>
    <name type="common">Orbweaver spider</name>
    <name type="synonym">Epeira ventricosa</name>
    <dbReference type="NCBI Taxonomy" id="182803"/>
    <lineage>
        <taxon>Eukaryota</taxon>
        <taxon>Metazoa</taxon>
        <taxon>Ecdysozoa</taxon>
        <taxon>Arthropoda</taxon>
        <taxon>Chelicerata</taxon>
        <taxon>Arachnida</taxon>
        <taxon>Araneae</taxon>
        <taxon>Araneomorphae</taxon>
        <taxon>Entelegynae</taxon>
        <taxon>Araneoidea</taxon>
        <taxon>Araneidae</taxon>
        <taxon>Araneus</taxon>
    </lineage>
</organism>
<reference evidence="1 2" key="1">
    <citation type="journal article" date="2019" name="Sci. Rep.">
        <title>Orb-weaving spider Araneus ventricosus genome elucidates the spidroin gene catalogue.</title>
        <authorList>
            <person name="Kono N."/>
            <person name="Nakamura H."/>
            <person name="Ohtoshi R."/>
            <person name="Moran D.A.P."/>
            <person name="Shinohara A."/>
            <person name="Yoshida Y."/>
            <person name="Fujiwara M."/>
            <person name="Mori M."/>
            <person name="Tomita M."/>
            <person name="Arakawa K."/>
        </authorList>
    </citation>
    <scope>NUCLEOTIDE SEQUENCE [LARGE SCALE GENOMIC DNA]</scope>
</reference>
<gene>
    <name evidence="1" type="ORF">AVEN_206518_1</name>
</gene>
<dbReference type="OrthoDB" id="7699470at2759"/>
<accession>A0A4Y2WU28</accession>
<comment type="caution">
    <text evidence="1">The sequence shown here is derived from an EMBL/GenBank/DDBJ whole genome shotgun (WGS) entry which is preliminary data.</text>
</comment>
<protein>
    <recommendedName>
        <fullName evidence="3">SAM domain-containing protein</fullName>
    </recommendedName>
</protein>
<proteinExistence type="predicted"/>
<feature type="non-terminal residue" evidence="1">
    <location>
        <position position="278"/>
    </location>
</feature>